<dbReference type="RefSeq" id="WP_210930105.1">
    <property type="nucleotide sequence ID" value="NZ_CP072916.1"/>
</dbReference>
<reference evidence="1" key="1">
    <citation type="submission" date="2022-09" db="EMBL/GenBank/DDBJ databases">
        <title>Intensive care unit water sources are persistently colonized with multi-drug resistant bacteria and are the site of extensive horizontal gene transfer of antibiotic resistance genes.</title>
        <authorList>
            <person name="Diorio-Toth L."/>
        </authorList>
    </citation>
    <scope>NUCLEOTIDE SEQUENCE</scope>
    <source>
        <strain evidence="1">GD03686</strain>
    </source>
</reference>
<dbReference type="Proteomes" id="UP001161294">
    <property type="component" value="Unassembled WGS sequence"/>
</dbReference>
<proteinExistence type="predicted"/>
<comment type="caution">
    <text evidence="1">The sequence shown here is derived from an EMBL/GenBank/DDBJ whole genome shotgun (WGS) entry which is preliminary data.</text>
</comment>
<dbReference type="GeneID" id="74937020"/>
<dbReference type="EMBL" id="JAOCJW010000014">
    <property type="protein sequence ID" value="MDH2005651.1"/>
    <property type="molecule type" value="Genomic_DNA"/>
</dbReference>
<sequence>MLSIKSPFRNIPIKVDKKQAVFLDGMRHAVQILSFAYERLNNDLWHIANDRNIIERNGGFTSVFLDSWAFVDAVDRFRLLWALQPSIDTLPSDFSVDRISEKLKNIREVRNVADHVAQKIEQIVAMNASVLGEIKWISFFEDTPLKVKACVIRPGVTIKDLNMRFDLPEREIFSLHKSTRIVISAGKHTANLTEAYETVASVVRYAEGSLERAFDRIGTESCYPSDFFTEAELETR</sequence>
<organism evidence="1 2">
    <name type="scientific">Comamonas aquatica</name>
    <dbReference type="NCBI Taxonomy" id="225991"/>
    <lineage>
        <taxon>Bacteria</taxon>
        <taxon>Pseudomonadati</taxon>
        <taxon>Pseudomonadota</taxon>
        <taxon>Betaproteobacteria</taxon>
        <taxon>Burkholderiales</taxon>
        <taxon>Comamonadaceae</taxon>
        <taxon>Comamonas</taxon>
    </lineage>
</organism>
<dbReference type="AlphaFoldDB" id="A0AA43AXN5"/>
<evidence type="ECO:0000313" key="2">
    <source>
        <dbReference type="Proteomes" id="UP001161294"/>
    </source>
</evidence>
<name>A0AA43AXN5_9BURK</name>
<protein>
    <submittedName>
        <fullName evidence="1">Uncharacterized protein</fullName>
    </submittedName>
</protein>
<gene>
    <name evidence="1" type="ORF">N5J23_08830</name>
</gene>
<accession>A0AA43AXN5</accession>
<evidence type="ECO:0000313" key="1">
    <source>
        <dbReference type="EMBL" id="MDH2005651.1"/>
    </source>
</evidence>